<dbReference type="PANTHER" id="PTHR12526">
    <property type="entry name" value="GLYCOSYLTRANSFERASE"/>
    <property type="match status" value="1"/>
</dbReference>
<dbReference type="Gene3D" id="3.40.50.2000">
    <property type="entry name" value="Glycogen Phosphorylase B"/>
    <property type="match status" value="2"/>
</dbReference>
<dbReference type="PANTHER" id="PTHR12526:SF637">
    <property type="entry name" value="GLYCOSYLTRANSFERASE EPSF-RELATED"/>
    <property type="match status" value="1"/>
</dbReference>
<dbReference type="CDD" id="cd03811">
    <property type="entry name" value="GT4_GT28_WabH-like"/>
    <property type="match status" value="1"/>
</dbReference>
<name>A0A502HF10_9BACT</name>
<sequence length="424" mass="47159">MIMSTVSNKLRRKNILLLIPQLTYGGAERVFHDHGQELARHHRVIECVFDSRTEVAFPTQNQLVALDVPAGTGPLGKLRALVQRVQRVRALKREHEIDLCISHLEGADYLNLLSKGTEKVVLCIHNSKRHDPNIQGAIGALRRRVLMPVLYRAADLVVAVSRDLRQELLDTFGLQPAQVVTINNFFDVEGIRTKSREVLPSEEEDLFSNYPVLISAGRLSPEKNQLGLLPVLRLLQTEGQMPQARLVLLGDGPQREELLARCQQLGLRAWSAWQAIQGPPDPVLYDVFLFGFQANPFRYISRATVSVMPSDTEGFPMALCEAMACGVPVAATDCPTGPREILAPDTPATQRAEQAEWAEYGLLLPLLTAGTLVAQNTSEWSGALASLLREPVRRQQYAAQALQRVQHFAPGPIMQQWETVIQTL</sequence>
<reference evidence="2 3" key="1">
    <citation type="journal article" date="2019" name="Environ. Microbiol.">
        <title>Species interactions and distinct microbial communities in high Arctic permafrost affected cryosols are associated with the CH4 and CO2 gas fluxes.</title>
        <authorList>
            <person name="Altshuler I."/>
            <person name="Hamel J."/>
            <person name="Turney S."/>
            <person name="Magnuson E."/>
            <person name="Levesque R."/>
            <person name="Greer C."/>
            <person name="Whyte L.G."/>
        </authorList>
    </citation>
    <scope>NUCLEOTIDE SEQUENCE [LARGE SCALE GENOMIC DNA]</scope>
    <source>
        <strain evidence="2 3">S9.2P</strain>
    </source>
</reference>
<dbReference type="AlphaFoldDB" id="A0A502HF10"/>
<organism evidence="2 3">
    <name type="scientific">Hymenobacter nivis</name>
    <dbReference type="NCBI Taxonomy" id="1850093"/>
    <lineage>
        <taxon>Bacteria</taxon>
        <taxon>Pseudomonadati</taxon>
        <taxon>Bacteroidota</taxon>
        <taxon>Cytophagia</taxon>
        <taxon>Cytophagales</taxon>
        <taxon>Hymenobacteraceae</taxon>
        <taxon>Hymenobacter</taxon>
    </lineage>
</organism>
<dbReference type="GO" id="GO:0016757">
    <property type="term" value="F:glycosyltransferase activity"/>
    <property type="evidence" value="ECO:0007669"/>
    <property type="project" value="UniProtKB-ARBA"/>
</dbReference>
<dbReference type="Pfam" id="PF13692">
    <property type="entry name" value="Glyco_trans_1_4"/>
    <property type="match status" value="1"/>
</dbReference>
<keyword evidence="3" id="KW-1185">Reference proteome</keyword>
<evidence type="ECO:0000259" key="1">
    <source>
        <dbReference type="Pfam" id="PF13439"/>
    </source>
</evidence>
<dbReference type="EMBL" id="RCYZ01000001">
    <property type="protein sequence ID" value="TPG72255.1"/>
    <property type="molecule type" value="Genomic_DNA"/>
</dbReference>
<evidence type="ECO:0000313" key="2">
    <source>
        <dbReference type="EMBL" id="TPG72255.1"/>
    </source>
</evidence>
<accession>A0A502HF10</accession>
<dbReference type="SUPFAM" id="SSF53756">
    <property type="entry name" value="UDP-Glycosyltransferase/glycogen phosphorylase"/>
    <property type="match status" value="1"/>
</dbReference>
<dbReference type="Proteomes" id="UP000317646">
    <property type="component" value="Unassembled WGS sequence"/>
</dbReference>
<dbReference type="InterPro" id="IPR028098">
    <property type="entry name" value="Glyco_trans_4-like_N"/>
</dbReference>
<evidence type="ECO:0000313" key="3">
    <source>
        <dbReference type="Proteomes" id="UP000317646"/>
    </source>
</evidence>
<proteinExistence type="predicted"/>
<dbReference type="Pfam" id="PF13439">
    <property type="entry name" value="Glyco_transf_4"/>
    <property type="match status" value="1"/>
</dbReference>
<comment type="caution">
    <text evidence="2">The sequence shown here is derived from an EMBL/GenBank/DDBJ whole genome shotgun (WGS) entry which is preliminary data.</text>
</comment>
<keyword evidence="2" id="KW-0808">Transferase</keyword>
<protein>
    <submittedName>
        <fullName evidence="2">Glycosyltransferase</fullName>
    </submittedName>
</protein>
<gene>
    <name evidence="2" type="ORF">EAH73_03210</name>
</gene>
<feature type="domain" description="Glycosyltransferase subfamily 4-like N-terminal" evidence="1">
    <location>
        <begin position="24"/>
        <end position="189"/>
    </location>
</feature>